<evidence type="ECO:0000313" key="2">
    <source>
        <dbReference type="EMBL" id="GHO52863.1"/>
    </source>
</evidence>
<dbReference type="SUPFAM" id="SSF54427">
    <property type="entry name" value="NTF2-like"/>
    <property type="match status" value="1"/>
</dbReference>
<evidence type="ECO:0000259" key="1">
    <source>
        <dbReference type="Pfam" id="PF12680"/>
    </source>
</evidence>
<reference evidence="2 3" key="1">
    <citation type="journal article" date="2021" name="Int. J. Syst. Evol. Microbiol.">
        <title>Reticulibacter mediterranei gen. nov., sp. nov., within the new family Reticulibacteraceae fam. nov., and Ktedonospora formicarum gen. nov., sp. nov., Ktedonobacter robiniae sp. nov., Dictyobacter formicarum sp. nov. and Dictyobacter arantiisoli sp. nov., belonging to the class Ktedonobacteria.</title>
        <authorList>
            <person name="Yabe S."/>
            <person name="Zheng Y."/>
            <person name="Wang C.M."/>
            <person name="Sakai Y."/>
            <person name="Abe K."/>
            <person name="Yokota A."/>
            <person name="Donadio S."/>
            <person name="Cavaletti L."/>
            <person name="Monciardini P."/>
        </authorList>
    </citation>
    <scope>NUCLEOTIDE SEQUENCE [LARGE SCALE GENOMIC DNA]</scope>
    <source>
        <strain evidence="2 3">SOSP1-30</strain>
    </source>
</reference>
<comment type="caution">
    <text evidence="2">The sequence shown here is derived from an EMBL/GenBank/DDBJ whole genome shotgun (WGS) entry which is preliminary data.</text>
</comment>
<gene>
    <name evidence="2" type="ORF">KSB_13380</name>
</gene>
<dbReference type="InterPro" id="IPR037401">
    <property type="entry name" value="SnoaL-like"/>
</dbReference>
<sequence length="151" mass="16952">MSEREIEIVRDFMSALDNNEQDIYEGYLSDNFVFSGWTPRPLDRHGFLEVVHALEEGFPGLTYNLHNVLEEGENRVSATWQVTGYQSNSFIIPVLGTPPIPQTAQSISMPSENVNYILGDEKIQRIEVEQIYGGGIKGLIAQLGIDIPIIQ</sequence>
<dbReference type="Gene3D" id="3.10.450.50">
    <property type="match status" value="1"/>
</dbReference>
<evidence type="ECO:0000313" key="3">
    <source>
        <dbReference type="Proteomes" id="UP000654345"/>
    </source>
</evidence>
<organism evidence="2 3">
    <name type="scientific">Ktedonobacter robiniae</name>
    <dbReference type="NCBI Taxonomy" id="2778365"/>
    <lineage>
        <taxon>Bacteria</taxon>
        <taxon>Bacillati</taxon>
        <taxon>Chloroflexota</taxon>
        <taxon>Ktedonobacteria</taxon>
        <taxon>Ktedonobacterales</taxon>
        <taxon>Ktedonobacteraceae</taxon>
        <taxon>Ktedonobacter</taxon>
    </lineage>
</organism>
<dbReference type="EMBL" id="BNJG01000001">
    <property type="protein sequence ID" value="GHO52863.1"/>
    <property type="molecule type" value="Genomic_DNA"/>
</dbReference>
<dbReference type="Proteomes" id="UP000654345">
    <property type="component" value="Unassembled WGS sequence"/>
</dbReference>
<dbReference type="Pfam" id="PF12680">
    <property type="entry name" value="SnoaL_2"/>
    <property type="match status" value="1"/>
</dbReference>
<dbReference type="InterPro" id="IPR032710">
    <property type="entry name" value="NTF2-like_dom_sf"/>
</dbReference>
<proteinExistence type="predicted"/>
<accession>A0ABQ3UJM5</accession>
<dbReference type="RefSeq" id="WP_201369725.1">
    <property type="nucleotide sequence ID" value="NZ_BNJG01000001.1"/>
</dbReference>
<protein>
    <recommendedName>
        <fullName evidence="1">SnoaL-like domain-containing protein</fullName>
    </recommendedName>
</protein>
<keyword evidence="3" id="KW-1185">Reference proteome</keyword>
<name>A0ABQ3UJM5_9CHLR</name>
<feature type="domain" description="SnoaL-like" evidence="1">
    <location>
        <begin position="9"/>
        <end position="105"/>
    </location>
</feature>